<proteinExistence type="predicted"/>
<organism evidence="1 2">
    <name type="scientific">Siminovitchia terrae</name>
    <name type="common">Bacillus terrae</name>
    <dbReference type="NCBI Taxonomy" id="1914933"/>
    <lineage>
        <taxon>Bacteria</taxon>
        <taxon>Bacillati</taxon>
        <taxon>Bacillota</taxon>
        <taxon>Bacilli</taxon>
        <taxon>Bacillales</taxon>
        <taxon>Bacillaceae</taxon>
        <taxon>Siminovitchia</taxon>
    </lineage>
</organism>
<dbReference type="Proteomes" id="UP000680670">
    <property type="component" value="Unassembled WGS sequence"/>
</dbReference>
<accession>A0ABQ4KRD0</accession>
<sequence>MKKEDRQLPIPGGYPGYGGYHGYGGYPGYGYHQGTMAIKRTATDITVIETTNVHIRGGFSSYMLQFLKIQYDNKEL</sequence>
<gene>
    <name evidence="1" type="ORF">J6TS1_04550</name>
</gene>
<dbReference type="EMBL" id="BORJ01000001">
    <property type="protein sequence ID" value="GIN94585.1"/>
    <property type="molecule type" value="Genomic_DNA"/>
</dbReference>
<keyword evidence="2" id="KW-1185">Reference proteome</keyword>
<evidence type="ECO:0000313" key="2">
    <source>
        <dbReference type="Proteomes" id="UP000680670"/>
    </source>
</evidence>
<reference evidence="1 2" key="1">
    <citation type="submission" date="2021-03" db="EMBL/GenBank/DDBJ databases">
        <title>Antimicrobial resistance genes in bacteria isolated from Japanese honey, and their potential for conferring macrolide and lincosamide resistance in the American foulbrood pathogen Paenibacillus larvae.</title>
        <authorList>
            <person name="Okamoto M."/>
            <person name="Kumagai M."/>
            <person name="Kanamori H."/>
            <person name="Takamatsu D."/>
        </authorList>
    </citation>
    <scope>NUCLEOTIDE SEQUENCE [LARGE SCALE GENOMIC DNA]</scope>
    <source>
        <strain evidence="1 2">J6TS1</strain>
    </source>
</reference>
<protein>
    <submittedName>
        <fullName evidence="1">Uncharacterized protein</fullName>
    </submittedName>
</protein>
<name>A0ABQ4KRD0_SIMTE</name>
<comment type="caution">
    <text evidence="1">The sequence shown here is derived from an EMBL/GenBank/DDBJ whole genome shotgun (WGS) entry which is preliminary data.</text>
</comment>
<evidence type="ECO:0000313" key="1">
    <source>
        <dbReference type="EMBL" id="GIN94585.1"/>
    </source>
</evidence>
<dbReference type="RefSeq" id="WP_212953226.1">
    <property type="nucleotide sequence ID" value="NZ_BORJ01000001.1"/>
</dbReference>